<keyword evidence="1 5" id="KW-0479">Metal-binding</keyword>
<dbReference type="PROSITE" id="PS00126">
    <property type="entry name" value="PDEASE_I_1"/>
    <property type="match status" value="1"/>
</dbReference>
<feature type="binding site" evidence="5">
    <location>
        <position position="314"/>
    </location>
    <ligand>
        <name>Zn(2+)</name>
        <dbReference type="ChEBI" id="CHEBI:29105"/>
        <label>1</label>
    </ligand>
</feature>
<evidence type="ECO:0000256" key="7">
    <source>
        <dbReference type="SAM" id="MobiDB-lite"/>
    </source>
</evidence>
<feature type="binding site" evidence="5">
    <location>
        <position position="351"/>
    </location>
    <ligand>
        <name>Zn(2+)</name>
        <dbReference type="ChEBI" id="CHEBI:29105"/>
        <label>2</label>
    </ligand>
</feature>
<evidence type="ECO:0000313" key="9">
    <source>
        <dbReference type="EMBL" id="CAD8751743.1"/>
    </source>
</evidence>
<comment type="cofactor">
    <cofactor evidence="6">
        <name>a divalent metal cation</name>
        <dbReference type="ChEBI" id="CHEBI:60240"/>
    </cofactor>
    <text evidence="6">Binds 2 divalent metal cations per subunit. Site 1 may preferentially bind zinc ions, while site 2 has a preference for magnesium and/or manganese ions.</text>
</comment>
<evidence type="ECO:0000256" key="4">
    <source>
        <dbReference type="PIRSR" id="PIRSR623088-2"/>
    </source>
</evidence>
<feature type="binding site" evidence="4">
    <location>
        <begin position="310"/>
        <end position="314"/>
    </location>
    <ligand>
        <name>AMP</name>
        <dbReference type="ChEBI" id="CHEBI:456215"/>
    </ligand>
</feature>
<accession>A0A6T8NKG2</accession>
<dbReference type="InterPro" id="IPR023174">
    <property type="entry name" value="PDEase_CS"/>
</dbReference>
<proteinExistence type="inferred from homology"/>
<dbReference type="InterPro" id="IPR003607">
    <property type="entry name" value="HD/PDEase_dom"/>
</dbReference>
<feature type="active site" description="Proton donor" evidence="3">
    <location>
        <position position="310"/>
    </location>
</feature>
<dbReference type="GO" id="GO:0046872">
    <property type="term" value="F:metal ion binding"/>
    <property type="evidence" value="ECO:0007669"/>
    <property type="project" value="UniProtKB-KW"/>
</dbReference>
<dbReference type="EC" id="3.1.4.-" evidence="6"/>
<feature type="binding site" evidence="4">
    <location>
        <position position="515"/>
    </location>
    <ligand>
        <name>AMP</name>
        <dbReference type="ChEBI" id="CHEBI:456215"/>
    </ligand>
</feature>
<feature type="binding site" evidence="4">
    <location>
        <position position="464"/>
    </location>
    <ligand>
        <name>AMP</name>
        <dbReference type="ChEBI" id="CHEBI:456215"/>
    </ligand>
</feature>
<evidence type="ECO:0000256" key="1">
    <source>
        <dbReference type="ARBA" id="ARBA00022723"/>
    </source>
</evidence>
<sequence>MLKATAVAFLGGVGVGYGVWALMNEGKRKIGADGVQSPRAGAGSSKGQLSLPPAKRRSLDMGLVGALASPRNSAPAPETPTKSPGGGIKGSPRVARSSSTAPTNPFIDELVKQNMSPAEVAESVAAKLLETLPLSDEDRVSLSYVRCVLHDLCLDSTMSHVPALLQGSHSLQMEDVDPDTVRYLRSNFTPVDSVRKAKSVKSLKSVTKGMRFALRLQRTSTSKMVSSGYDLPYQVSQEDMQRISSVLEKCDKWDFDVFELKEATANRELRTMAWHLLQRYDLFQKFSLDKAKMMAWLSYVEDLYCDTPYHNHTHATDVLQTVNFFLSTAGASEYLSEIHILALILAAVVHDVGHDGLNNTFHKNAMTERAIFFNDQSIQENFHVSTIFSATLNNDEINWLSQMAPAQSTEIRRMVISMVLGTDMTTHFTHLKEFKSTFDQAGNDASEWEAHVDVLLVQILHTADISNPAKPLGKAKEWAGRVLEEYFVQGDKEKEMRLSVSPMCNRDTTVMAQTQIGFIKVIVHPTFELVGQLLPEVRKTCVTMLEDNLEYWQEQTAQQSQKPAGSAD</sequence>
<dbReference type="AlphaFoldDB" id="A0A6T8NKG2"/>
<evidence type="ECO:0000256" key="5">
    <source>
        <dbReference type="PIRSR" id="PIRSR623088-3"/>
    </source>
</evidence>
<dbReference type="PANTHER" id="PTHR11347">
    <property type="entry name" value="CYCLIC NUCLEOTIDE PHOSPHODIESTERASE"/>
    <property type="match status" value="1"/>
</dbReference>
<evidence type="ECO:0000259" key="8">
    <source>
        <dbReference type="PROSITE" id="PS51845"/>
    </source>
</evidence>
<comment type="similarity">
    <text evidence="6">Belongs to the cyclic nucleotide phosphodiesterase family.</text>
</comment>
<keyword evidence="2 6" id="KW-0378">Hydrolase</keyword>
<dbReference type="InterPro" id="IPR002073">
    <property type="entry name" value="PDEase_catalytic_dom"/>
</dbReference>
<feature type="region of interest" description="Disordered" evidence="7">
    <location>
        <begin position="67"/>
        <end position="104"/>
    </location>
</feature>
<evidence type="ECO:0000256" key="2">
    <source>
        <dbReference type="ARBA" id="ARBA00022801"/>
    </source>
</evidence>
<feature type="binding site" evidence="5">
    <location>
        <position position="351"/>
    </location>
    <ligand>
        <name>Zn(2+)</name>
        <dbReference type="ChEBI" id="CHEBI:29105"/>
        <label>1</label>
    </ligand>
</feature>
<reference evidence="9" key="1">
    <citation type="submission" date="2021-01" db="EMBL/GenBank/DDBJ databases">
        <authorList>
            <person name="Corre E."/>
            <person name="Pelletier E."/>
            <person name="Niang G."/>
            <person name="Scheremetjew M."/>
            <person name="Finn R."/>
            <person name="Kale V."/>
            <person name="Holt S."/>
            <person name="Cochrane G."/>
            <person name="Meng A."/>
            <person name="Brown T."/>
            <person name="Cohen L."/>
        </authorList>
    </citation>
    <scope>NUCLEOTIDE SEQUENCE</scope>
    <source>
        <strain evidence="9">CCMP441</strain>
    </source>
</reference>
<evidence type="ECO:0000256" key="3">
    <source>
        <dbReference type="PIRSR" id="PIRSR623088-1"/>
    </source>
</evidence>
<dbReference type="Gene3D" id="1.10.1300.10">
    <property type="entry name" value="3'5'-cyclic nucleotide phosphodiesterase, catalytic domain"/>
    <property type="match status" value="1"/>
</dbReference>
<dbReference type="InterPro" id="IPR023088">
    <property type="entry name" value="PDEase"/>
</dbReference>
<feature type="region of interest" description="Disordered" evidence="7">
    <location>
        <begin position="33"/>
        <end position="54"/>
    </location>
</feature>
<dbReference type="CDD" id="cd00077">
    <property type="entry name" value="HDc"/>
    <property type="match status" value="1"/>
</dbReference>
<dbReference type="PRINTS" id="PR00387">
    <property type="entry name" value="PDIESTERASE1"/>
</dbReference>
<gene>
    <name evidence="9" type="ORF">HAND1043_LOCUS18249</name>
</gene>
<dbReference type="Pfam" id="PF00233">
    <property type="entry name" value="PDEase_I"/>
    <property type="match status" value="1"/>
</dbReference>
<feature type="binding site" evidence="4">
    <location>
        <position position="351"/>
    </location>
    <ligand>
        <name>AMP</name>
        <dbReference type="ChEBI" id="CHEBI:456215"/>
    </ligand>
</feature>
<dbReference type="GO" id="GO:0007165">
    <property type="term" value="P:signal transduction"/>
    <property type="evidence" value="ECO:0007669"/>
    <property type="project" value="InterPro"/>
</dbReference>
<name>A0A6T8NKG2_HEMAN</name>
<protein>
    <recommendedName>
        <fullName evidence="6">Phosphodiesterase</fullName>
        <ecNumber evidence="6">3.1.4.-</ecNumber>
    </recommendedName>
</protein>
<feature type="binding site" evidence="5">
    <location>
        <position position="350"/>
    </location>
    <ligand>
        <name>Zn(2+)</name>
        <dbReference type="ChEBI" id="CHEBI:29105"/>
        <label>1</label>
    </ligand>
</feature>
<dbReference type="PROSITE" id="PS51845">
    <property type="entry name" value="PDEASE_I_2"/>
    <property type="match status" value="1"/>
</dbReference>
<dbReference type="InterPro" id="IPR036971">
    <property type="entry name" value="PDEase_catalytic_dom_sf"/>
</dbReference>
<feature type="domain" description="PDEase" evidence="8">
    <location>
        <begin position="235"/>
        <end position="559"/>
    </location>
</feature>
<dbReference type="GO" id="GO:0004114">
    <property type="term" value="F:3',5'-cyclic-nucleotide phosphodiesterase activity"/>
    <property type="evidence" value="ECO:0007669"/>
    <property type="project" value="InterPro"/>
</dbReference>
<dbReference type="SUPFAM" id="SSF109604">
    <property type="entry name" value="HD-domain/PDEase-like"/>
    <property type="match status" value="1"/>
</dbReference>
<organism evidence="9">
    <name type="scientific">Hemiselmis andersenii</name>
    <name type="common">Cryptophyte alga</name>
    <dbReference type="NCBI Taxonomy" id="464988"/>
    <lineage>
        <taxon>Eukaryota</taxon>
        <taxon>Cryptophyceae</taxon>
        <taxon>Cryptomonadales</taxon>
        <taxon>Hemiselmidaceae</taxon>
        <taxon>Hemiselmis</taxon>
    </lineage>
</organism>
<feature type="binding site" evidence="5">
    <location>
        <position position="464"/>
    </location>
    <ligand>
        <name>Zn(2+)</name>
        <dbReference type="ChEBI" id="CHEBI:29105"/>
        <label>1</label>
    </ligand>
</feature>
<evidence type="ECO:0000256" key="6">
    <source>
        <dbReference type="RuleBase" id="RU363067"/>
    </source>
</evidence>
<dbReference type="SMART" id="SM00471">
    <property type="entry name" value="HDc"/>
    <property type="match status" value="1"/>
</dbReference>
<dbReference type="EMBL" id="HBFK01029958">
    <property type="protein sequence ID" value="CAD8751743.1"/>
    <property type="molecule type" value="Transcribed_RNA"/>
</dbReference>